<dbReference type="OrthoDB" id="420076at2759"/>
<dbReference type="Pfam" id="PF00481">
    <property type="entry name" value="PP2C"/>
    <property type="match status" value="1"/>
</dbReference>
<accession>A0A9P8AEA0</accession>
<name>A0A9P8AEA0_9AGAR</name>
<dbReference type="Proteomes" id="UP001049176">
    <property type="component" value="Chromosome 1"/>
</dbReference>
<dbReference type="Gene3D" id="3.60.40.10">
    <property type="entry name" value="PPM-type phosphatase domain"/>
    <property type="match status" value="1"/>
</dbReference>
<sequence length="392" mass="44222">MSRSLLPPLQGHVEQNRTKLSPAITAEHACGVDTVVFQPLTDEVEDRHFVADWSFSTGKWKFLAIFDGIEAVDFVKERLPASIKMAISSELLDKDRLPDTVIAKLLQDCITQVDETIRVDVERFFPGGEQEIAQLSDDEIRRVIQDPDEPSRSSVKILRARTGTTALIALVDPLKAIHIANLGDCQALICQPKPSEEGWGVRLLTHVHNCGNENEVERVKQQHANEEECVCNHRTLGLITLTRALGDMVFKLPYVYTERVFALAEPPFHPNYRFWDLANRLKTPPYLSTTADVVHIRPSFTNARLILSSDGLTDIFSRTHKAEHITEAISLWLNKGKEERAGWDEHGRNAAVELLFHALDGTKEDAIFSQFFVRSGRRVDDTTVLVLPFDKL</sequence>
<evidence type="ECO:0000313" key="2">
    <source>
        <dbReference type="EMBL" id="KAG7098651.1"/>
    </source>
</evidence>
<dbReference type="EMBL" id="CM032181">
    <property type="protein sequence ID" value="KAG7098651.1"/>
    <property type="molecule type" value="Genomic_DNA"/>
</dbReference>
<dbReference type="SUPFAM" id="SSF81606">
    <property type="entry name" value="PP2C-like"/>
    <property type="match status" value="1"/>
</dbReference>
<reference evidence="2" key="1">
    <citation type="journal article" date="2021" name="Genome Biol. Evol.">
        <title>The assembled and annotated genome of the fairy-ring fungus Marasmius oreades.</title>
        <authorList>
            <person name="Hiltunen M."/>
            <person name="Ament-Velasquez S.L."/>
            <person name="Johannesson H."/>
        </authorList>
    </citation>
    <scope>NUCLEOTIDE SEQUENCE</scope>
    <source>
        <strain evidence="2">03SP1</strain>
    </source>
</reference>
<evidence type="ECO:0000259" key="1">
    <source>
        <dbReference type="PROSITE" id="PS51746"/>
    </source>
</evidence>
<dbReference type="GeneID" id="66069643"/>
<dbReference type="PROSITE" id="PS51746">
    <property type="entry name" value="PPM_2"/>
    <property type="match status" value="1"/>
</dbReference>
<dbReference type="InterPro" id="IPR015655">
    <property type="entry name" value="PP2C"/>
</dbReference>
<dbReference type="KEGG" id="more:E1B28_000567"/>
<dbReference type="InterPro" id="IPR036457">
    <property type="entry name" value="PPM-type-like_dom_sf"/>
</dbReference>
<dbReference type="InterPro" id="IPR001932">
    <property type="entry name" value="PPM-type_phosphatase-like_dom"/>
</dbReference>
<dbReference type="GO" id="GO:0004722">
    <property type="term" value="F:protein serine/threonine phosphatase activity"/>
    <property type="evidence" value="ECO:0007669"/>
    <property type="project" value="InterPro"/>
</dbReference>
<dbReference type="AlphaFoldDB" id="A0A9P8AEA0"/>
<proteinExistence type="predicted"/>
<organism evidence="2 3">
    <name type="scientific">Marasmius oreades</name>
    <name type="common">fairy-ring Marasmius</name>
    <dbReference type="NCBI Taxonomy" id="181124"/>
    <lineage>
        <taxon>Eukaryota</taxon>
        <taxon>Fungi</taxon>
        <taxon>Dikarya</taxon>
        <taxon>Basidiomycota</taxon>
        <taxon>Agaricomycotina</taxon>
        <taxon>Agaricomycetes</taxon>
        <taxon>Agaricomycetidae</taxon>
        <taxon>Agaricales</taxon>
        <taxon>Marasmiineae</taxon>
        <taxon>Marasmiaceae</taxon>
        <taxon>Marasmius</taxon>
    </lineage>
</organism>
<dbReference type="RefSeq" id="XP_043015121.1">
    <property type="nucleotide sequence ID" value="XM_043146419.1"/>
</dbReference>
<dbReference type="CDD" id="cd00143">
    <property type="entry name" value="PP2Cc"/>
    <property type="match status" value="1"/>
</dbReference>
<keyword evidence="3" id="KW-1185">Reference proteome</keyword>
<dbReference type="PANTHER" id="PTHR13832">
    <property type="entry name" value="PROTEIN PHOSPHATASE 2C"/>
    <property type="match status" value="1"/>
</dbReference>
<dbReference type="PANTHER" id="PTHR13832:SF792">
    <property type="entry name" value="GM14286P"/>
    <property type="match status" value="1"/>
</dbReference>
<comment type="caution">
    <text evidence="2">The sequence shown here is derived from an EMBL/GenBank/DDBJ whole genome shotgun (WGS) entry which is preliminary data.</text>
</comment>
<gene>
    <name evidence="2" type="ORF">E1B28_000567</name>
</gene>
<feature type="domain" description="PPM-type phosphatase" evidence="1">
    <location>
        <begin position="29"/>
        <end position="389"/>
    </location>
</feature>
<protein>
    <recommendedName>
        <fullName evidence="1">PPM-type phosphatase domain-containing protein</fullName>
    </recommendedName>
</protein>
<evidence type="ECO:0000313" key="3">
    <source>
        <dbReference type="Proteomes" id="UP001049176"/>
    </source>
</evidence>
<dbReference type="SMART" id="SM00332">
    <property type="entry name" value="PP2Cc"/>
    <property type="match status" value="1"/>
</dbReference>